<dbReference type="Proteomes" id="UP000228909">
    <property type="component" value="Unassembled WGS sequence"/>
</dbReference>
<comment type="caution">
    <text evidence="1">The sequence shown here is derived from an EMBL/GenBank/DDBJ whole genome shotgun (WGS) entry which is preliminary data.</text>
</comment>
<name>A0A2H0TKC9_9BACT</name>
<proteinExistence type="predicted"/>
<protein>
    <submittedName>
        <fullName evidence="1">Uncharacterized protein</fullName>
    </submittedName>
</protein>
<evidence type="ECO:0000313" key="2">
    <source>
        <dbReference type="Proteomes" id="UP000228909"/>
    </source>
</evidence>
<sequence>MSDFSKKHRIEVKNISLRERATRGFAFDGDSMVGFFNDPDEFTVSNIDIINKQCEKTGGYCYIPPTLLKKIKDRVKNKRFRSNRKFIFDIKKFVNTGVI</sequence>
<gene>
    <name evidence="1" type="ORF">COU43_02650</name>
</gene>
<reference evidence="2" key="1">
    <citation type="submission" date="2017-09" db="EMBL/GenBank/DDBJ databases">
        <title>Depth-based differentiation of microbial function through sediment-hosted aquifers and enrichment of novel symbionts in the deep terrestrial subsurface.</title>
        <authorList>
            <person name="Probst A.J."/>
            <person name="Ladd B."/>
            <person name="Jarett J.K."/>
            <person name="Geller-Mcgrath D.E."/>
            <person name="Sieber C.M.K."/>
            <person name="Emerson J.B."/>
            <person name="Anantharaman K."/>
            <person name="Thomas B.C."/>
            <person name="Malmstrom R."/>
            <person name="Stieglmeier M."/>
            <person name="Klingl A."/>
            <person name="Woyke T."/>
            <person name="Ryan C.M."/>
            <person name="Banfield J.F."/>
        </authorList>
    </citation>
    <scope>NUCLEOTIDE SEQUENCE [LARGE SCALE GENOMIC DNA]</scope>
</reference>
<organism evidence="1 2">
    <name type="scientific">Candidatus Nealsonbacteria bacterium CG10_big_fil_rev_8_21_14_0_10_37_25</name>
    <dbReference type="NCBI Taxonomy" id="1974711"/>
    <lineage>
        <taxon>Bacteria</taxon>
        <taxon>Candidatus Nealsoniibacteriota</taxon>
    </lineage>
</organism>
<dbReference type="EMBL" id="PFCK01000075">
    <property type="protein sequence ID" value="PIR71434.1"/>
    <property type="molecule type" value="Genomic_DNA"/>
</dbReference>
<dbReference type="AlphaFoldDB" id="A0A2H0TKC9"/>
<evidence type="ECO:0000313" key="1">
    <source>
        <dbReference type="EMBL" id="PIR71434.1"/>
    </source>
</evidence>
<accession>A0A2H0TKC9</accession>